<accession>A0ABT0TRB5</accession>
<dbReference type="Pfam" id="PF01963">
    <property type="entry name" value="TraB_PrgY_gumN"/>
    <property type="match status" value="1"/>
</dbReference>
<dbReference type="EMBL" id="JAMLJM010000007">
    <property type="protein sequence ID" value="MCL9809594.1"/>
    <property type="molecule type" value="Genomic_DNA"/>
</dbReference>
<proteinExistence type="predicted"/>
<protein>
    <submittedName>
        <fullName evidence="1">TraB/GumN family protein</fullName>
    </submittedName>
</protein>
<dbReference type="InterPro" id="IPR002816">
    <property type="entry name" value="TraB/PrgY/GumN_fam"/>
</dbReference>
<dbReference type="InterPro" id="IPR047111">
    <property type="entry name" value="YbaP-like"/>
</dbReference>
<keyword evidence="2" id="KW-1185">Reference proteome</keyword>
<dbReference type="CDD" id="cd14789">
    <property type="entry name" value="Tiki"/>
    <property type="match status" value="1"/>
</dbReference>
<evidence type="ECO:0000313" key="1">
    <source>
        <dbReference type="EMBL" id="MCL9809594.1"/>
    </source>
</evidence>
<name>A0ABT0TRB5_9FLAO</name>
<evidence type="ECO:0000313" key="2">
    <source>
        <dbReference type="Proteomes" id="UP001317191"/>
    </source>
</evidence>
<dbReference type="RefSeq" id="WP_250593046.1">
    <property type="nucleotide sequence ID" value="NZ_JAMLJM010000007.1"/>
</dbReference>
<reference evidence="1 2" key="1">
    <citation type="submission" date="2022-05" db="EMBL/GenBank/DDBJ databases">
        <title>Flavobacterium sp., isolated from activated sludge.</title>
        <authorList>
            <person name="Ran Q."/>
        </authorList>
    </citation>
    <scope>NUCLEOTIDE SEQUENCE [LARGE SCALE GENOMIC DNA]</scope>
    <source>
        <strain evidence="1 2">HXWNR70</strain>
    </source>
</reference>
<sequence length="286" mass="32043">MKATIQKIVVIITLFIGSISYVNAQNKTENALLWEVSGNGLAKPSYLFGTIHMICEKDFVMKPKVNDAFAKTSQLVLEINMADPNELVAMQQLALGKEPLSKQLTKEQLAKLEEILKREVGVGVAQVDQFSLQTILSLVSMKSFGCDNIKMYEMEFVAKAKQINKPVLGLEKVKEQFDYMAKALDSNEIIEQLSKSDKQLTQQLVATYLNEDVSGLYEFSTNKEMMSATAVQWMLQFRNENWLKTMPTLMQKESTFFAVGAAHLGGEIGIIHLLRKAGYTVKPIMG</sequence>
<gene>
    <name evidence="1" type="ORF">NAT50_09515</name>
</gene>
<dbReference type="PANTHER" id="PTHR40590:SF1">
    <property type="entry name" value="CYTOPLASMIC PROTEIN"/>
    <property type="match status" value="1"/>
</dbReference>
<dbReference type="PANTHER" id="PTHR40590">
    <property type="entry name" value="CYTOPLASMIC PROTEIN-RELATED"/>
    <property type="match status" value="1"/>
</dbReference>
<organism evidence="1 2">
    <name type="scientific">Flavobacterium luminosum</name>
    <dbReference type="NCBI Taxonomy" id="2949086"/>
    <lineage>
        <taxon>Bacteria</taxon>
        <taxon>Pseudomonadati</taxon>
        <taxon>Bacteroidota</taxon>
        <taxon>Flavobacteriia</taxon>
        <taxon>Flavobacteriales</taxon>
        <taxon>Flavobacteriaceae</taxon>
        <taxon>Flavobacterium</taxon>
    </lineage>
</organism>
<dbReference type="Proteomes" id="UP001317191">
    <property type="component" value="Unassembled WGS sequence"/>
</dbReference>
<comment type="caution">
    <text evidence="1">The sequence shown here is derived from an EMBL/GenBank/DDBJ whole genome shotgun (WGS) entry which is preliminary data.</text>
</comment>